<sequence length="144" mass="15585">MVKPLYIRVSKCYVEKLNIAGHLSFPGGETKGGTAPRQRRKEEKGSDSSVSANATDPPANMSSSWRDDSLLQHQDGINGAILHSKQSFNASREAKPFVLPRSVSDSVNLSADSSSSEEDKKKSQPVVSSSMVFLTRSNFGNAKI</sequence>
<dbReference type="AlphaFoldDB" id="A0A8S0U705"/>
<feature type="compositionally biased region" description="Low complexity" evidence="1">
    <location>
        <begin position="102"/>
        <end position="114"/>
    </location>
</feature>
<evidence type="ECO:0000256" key="1">
    <source>
        <dbReference type="SAM" id="MobiDB-lite"/>
    </source>
</evidence>
<dbReference type="OrthoDB" id="689803at2759"/>
<dbReference type="EMBL" id="CACTIH010007513">
    <property type="protein sequence ID" value="CAA3014939.1"/>
    <property type="molecule type" value="Genomic_DNA"/>
</dbReference>
<keyword evidence="3" id="KW-1185">Reference proteome</keyword>
<accession>A0A8S0U705</accession>
<feature type="region of interest" description="Disordered" evidence="1">
    <location>
        <begin position="102"/>
        <end position="129"/>
    </location>
</feature>
<dbReference type="InterPro" id="IPR039619">
    <property type="entry name" value="MAKR2/5"/>
</dbReference>
<dbReference type="PANTHER" id="PTHR33929:SF1">
    <property type="entry name" value="MEMBRANE-ASSOCIATED KINASE REGULATOR 2-RELATED"/>
    <property type="match status" value="1"/>
</dbReference>
<feature type="region of interest" description="Disordered" evidence="1">
    <location>
        <begin position="24"/>
        <end position="70"/>
    </location>
</feature>
<dbReference type="GO" id="GO:0005886">
    <property type="term" value="C:plasma membrane"/>
    <property type="evidence" value="ECO:0007669"/>
    <property type="project" value="InterPro"/>
</dbReference>
<dbReference type="Gramene" id="OE9A010305T1">
    <property type="protein sequence ID" value="OE9A010305C1"/>
    <property type="gene ID" value="OE9A010305"/>
</dbReference>
<reference evidence="2 3" key="1">
    <citation type="submission" date="2019-12" db="EMBL/GenBank/DDBJ databases">
        <authorList>
            <person name="Alioto T."/>
            <person name="Alioto T."/>
            <person name="Gomez Garrido J."/>
        </authorList>
    </citation>
    <scope>NUCLEOTIDE SEQUENCE [LARGE SCALE GENOMIC DNA]</scope>
</reference>
<feature type="compositionally biased region" description="Polar residues" evidence="1">
    <location>
        <begin position="47"/>
        <end position="64"/>
    </location>
</feature>
<evidence type="ECO:0000313" key="2">
    <source>
        <dbReference type="EMBL" id="CAA3014939.1"/>
    </source>
</evidence>
<dbReference type="PANTHER" id="PTHR33929">
    <property type="entry name" value="MEMBRANE-ASSOCIATED KINASE REGULATOR 2-RELATED"/>
    <property type="match status" value="1"/>
</dbReference>
<name>A0A8S0U705_OLEEU</name>
<evidence type="ECO:0000313" key="3">
    <source>
        <dbReference type="Proteomes" id="UP000594638"/>
    </source>
</evidence>
<comment type="caution">
    <text evidence="2">The sequence shown here is derived from an EMBL/GenBank/DDBJ whole genome shotgun (WGS) entry which is preliminary data.</text>
</comment>
<gene>
    <name evidence="2" type="ORF">OLEA9_A010305</name>
</gene>
<protein>
    <submittedName>
        <fullName evidence="2">Uncharacterized protein</fullName>
    </submittedName>
</protein>
<dbReference type="Proteomes" id="UP000594638">
    <property type="component" value="Unassembled WGS sequence"/>
</dbReference>
<proteinExistence type="predicted"/>
<organism evidence="2 3">
    <name type="scientific">Olea europaea subsp. europaea</name>
    <dbReference type="NCBI Taxonomy" id="158383"/>
    <lineage>
        <taxon>Eukaryota</taxon>
        <taxon>Viridiplantae</taxon>
        <taxon>Streptophyta</taxon>
        <taxon>Embryophyta</taxon>
        <taxon>Tracheophyta</taxon>
        <taxon>Spermatophyta</taxon>
        <taxon>Magnoliopsida</taxon>
        <taxon>eudicotyledons</taxon>
        <taxon>Gunneridae</taxon>
        <taxon>Pentapetalae</taxon>
        <taxon>asterids</taxon>
        <taxon>lamiids</taxon>
        <taxon>Lamiales</taxon>
        <taxon>Oleaceae</taxon>
        <taxon>Oleeae</taxon>
        <taxon>Olea</taxon>
    </lineage>
</organism>